<proteinExistence type="predicted"/>
<sequence length="138" mass="15061">MAERLFHKPQCALENCCCYLEKLSSKFKIFFKHDLLVLVAIVISGLCVRGSGVQYERILPRSGRFLLWLCDRSGVMTLAILPFGGQPESAESALGWPVTCGALLHNSGIITLSVVTSAPVASRSDPVAVDRRPGQRSE</sequence>
<reference evidence="1 2" key="1">
    <citation type="submission" date="2024-07" db="EMBL/GenBank/DDBJ databases">
        <title>Chromosome-level genome assembly of the water stick insect Ranatra chinensis (Heteroptera: Nepidae).</title>
        <authorList>
            <person name="Liu X."/>
        </authorList>
    </citation>
    <scope>NUCLEOTIDE SEQUENCE [LARGE SCALE GENOMIC DNA]</scope>
    <source>
        <strain evidence="1">Cailab_2021Rc</strain>
        <tissue evidence="1">Muscle</tissue>
    </source>
</reference>
<dbReference type="AlphaFoldDB" id="A0ABD0YPT2"/>
<name>A0ABD0YPT2_9HEMI</name>
<protein>
    <submittedName>
        <fullName evidence="1">Uncharacterized protein</fullName>
    </submittedName>
</protein>
<comment type="caution">
    <text evidence="1">The sequence shown here is derived from an EMBL/GenBank/DDBJ whole genome shotgun (WGS) entry which is preliminary data.</text>
</comment>
<dbReference type="Proteomes" id="UP001558652">
    <property type="component" value="Unassembled WGS sequence"/>
</dbReference>
<evidence type="ECO:0000313" key="1">
    <source>
        <dbReference type="EMBL" id="KAL1137942.1"/>
    </source>
</evidence>
<keyword evidence="2" id="KW-1185">Reference proteome</keyword>
<evidence type="ECO:0000313" key="2">
    <source>
        <dbReference type="Proteomes" id="UP001558652"/>
    </source>
</evidence>
<accession>A0ABD0YPT2</accession>
<dbReference type="EMBL" id="JBFDAA010000004">
    <property type="protein sequence ID" value="KAL1137942.1"/>
    <property type="molecule type" value="Genomic_DNA"/>
</dbReference>
<gene>
    <name evidence="1" type="ORF">AAG570_009637</name>
</gene>
<organism evidence="1 2">
    <name type="scientific">Ranatra chinensis</name>
    <dbReference type="NCBI Taxonomy" id="642074"/>
    <lineage>
        <taxon>Eukaryota</taxon>
        <taxon>Metazoa</taxon>
        <taxon>Ecdysozoa</taxon>
        <taxon>Arthropoda</taxon>
        <taxon>Hexapoda</taxon>
        <taxon>Insecta</taxon>
        <taxon>Pterygota</taxon>
        <taxon>Neoptera</taxon>
        <taxon>Paraneoptera</taxon>
        <taxon>Hemiptera</taxon>
        <taxon>Heteroptera</taxon>
        <taxon>Panheteroptera</taxon>
        <taxon>Nepomorpha</taxon>
        <taxon>Nepidae</taxon>
        <taxon>Ranatrinae</taxon>
        <taxon>Ranatra</taxon>
    </lineage>
</organism>